<sequence length="353" mass="39137">MISLHHELKGIWRRGGKRNVIAGALNAAHLASNAGFFSSHRGRGAIFTLHHVRPAAQLFEPNAHLEVTPEFLDAAIVQLRSDGYEFVRLDDVPARLASSDTKPFAAFTLDDGYHNNAEYALPVFERHKVPFTVFITRGFAERTYSLWWETLGAFMPSASELTFDFGSGPETIDLSTSVRIQDCVKRFARYVSERDEAEAVAAIDTLARRHGVDPLELTARLVMGRDDLLRLVEHPLAALGAHTISHRAVSRLSPQEAREELRQSADWLERLTGERPSTFAFPYGTRAAVAARDVEIAKDLGFSVAVTTQPGTLSERSLDHLTGLPRISLNGYFQRPKYVSALASGIPFALMSR</sequence>
<evidence type="ECO:0000256" key="4">
    <source>
        <dbReference type="ARBA" id="ARBA00022729"/>
    </source>
</evidence>
<feature type="domain" description="NodB homology" evidence="6">
    <location>
        <begin position="103"/>
        <end position="353"/>
    </location>
</feature>
<dbReference type="EMBL" id="JBEPLJ010000001">
    <property type="protein sequence ID" value="MET3584215.1"/>
    <property type="molecule type" value="Genomic_DNA"/>
</dbReference>
<dbReference type="PROSITE" id="PS51677">
    <property type="entry name" value="NODB"/>
    <property type="match status" value="1"/>
</dbReference>
<dbReference type="PANTHER" id="PTHR34216">
    <property type="match status" value="1"/>
</dbReference>
<evidence type="ECO:0000313" key="8">
    <source>
        <dbReference type="Proteomes" id="UP001549031"/>
    </source>
</evidence>
<dbReference type="InterPro" id="IPR051398">
    <property type="entry name" value="Polysacch_Deacetylase"/>
</dbReference>
<evidence type="ECO:0000256" key="2">
    <source>
        <dbReference type="ARBA" id="ARBA00010973"/>
    </source>
</evidence>
<evidence type="ECO:0000313" key="7">
    <source>
        <dbReference type="EMBL" id="MET3584215.1"/>
    </source>
</evidence>
<evidence type="ECO:0000256" key="1">
    <source>
        <dbReference type="ARBA" id="ARBA00003236"/>
    </source>
</evidence>
<dbReference type="SUPFAM" id="SSF88713">
    <property type="entry name" value="Glycoside hydrolase/deacetylase"/>
    <property type="match status" value="1"/>
</dbReference>
<dbReference type="Pfam" id="PF01522">
    <property type="entry name" value="Polysacc_deac_1"/>
    <property type="match status" value="1"/>
</dbReference>
<organism evidence="7 8">
    <name type="scientific">Pseudorhizobium tarimense</name>
    <dbReference type="NCBI Taxonomy" id="1079109"/>
    <lineage>
        <taxon>Bacteria</taxon>
        <taxon>Pseudomonadati</taxon>
        <taxon>Pseudomonadota</taxon>
        <taxon>Alphaproteobacteria</taxon>
        <taxon>Hyphomicrobiales</taxon>
        <taxon>Rhizobiaceae</taxon>
        <taxon>Rhizobium/Agrobacterium group</taxon>
        <taxon>Pseudorhizobium</taxon>
    </lineage>
</organism>
<dbReference type="Proteomes" id="UP001549031">
    <property type="component" value="Unassembled WGS sequence"/>
</dbReference>
<evidence type="ECO:0000256" key="3">
    <source>
        <dbReference type="ARBA" id="ARBA00020071"/>
    </source>
</evidence>
<comment type="similarity">
    <text evidence="2">Belongs to the polysaccharide deacetylase family.</text>
</comment>
<proteinExistence type="inferred from homology"/>
<keyword evidence="8" id="KW-1185">Reference proteome</keyword>
<dbReference type="InterPro" id="IPR002509">
    <property type="entry name" value="NODB_dom"/>
</dbReference>
<evidence type="ECO:0000259" key="6">
    <source>
        <dbReference type="PROSITE" id="PS51677"/>
    </source>
</evidence>
<comment type="caution">
    <text evidence="7">The sequence shown here is derived from an EMBL/GenBank/DDBJ whole genome shotgun (WGS) entry which is preliminary data.</text>
</comment>
<protein>
    <recommendedName>
        <fullName evidence="3">Chitooligosaccharide deacetylase</fullName>
    </recommendedName>
    <alternativeName>
        <fullName evidence="5">Nodulation protein B</fullName>
    </alternativeName>
</protein>
<dbReference type="InterPro" id="IPR011330">
    <property type="entry name" value="Glyco_hydro/deAcase_b/a-brl"/>
</dbReference>
<comment type="function">
    <text evidence="1">Is involved in generating a small heat-stable compound (Nod), an acylated oligomer of N-acetylglucosamine, that stimulates mitosis in various plant protoplasts.</text>
</comment>
<accession>A0ABV2H108</accession>
<keyword evidence="4" id="KW-0732">Signal</keyword>
<gene>
    <name evidence="7" type="ORF">ABID21_000307</name>
</gene>
<dbReference type="PANTHER" id="PTHR34216:SF7">
    <property type="entry name" value="POLY-BETA-1,6-N-ACETYL-D-GLUCOSAMINE N-DEACETYLASE"/>
    <property type="match status" value="1"/>
</dbReference>
<name>A0ABV2H108_9HYPH</name>
<evidence type="ECO:0000256" key="5">
    <source>
        <dbReference type="ARBA" id="ARBA00032976"/>
    </source>
</evidence>
<reference evidence="7 8" key="1">
    <citation type="submission" date="2024-06" db="EMBL/GenBank/DDBJ databases">
        <title>Genomic Encyclopedia of Type Strains, Phase IV (KMG-IV): sequencing the most valuable type-strain genomes for metagenomic binning, comparative biology and taxonomic classification.</title>
        <authorList>
            <person name="Goeker M."/>
        </authorList>
    </citation>
    <scope>NUCLEOTIDE SEQUENCE [LARGE SCALE GENOMIC DNA]</scope>
    <source>
        <strain evidence="7 8">DSM 105042</strain>
    </source>
</reference>
<dbReference type="Gene3D" id="3.20.20.370">
    <property type="entry name" value="Glycoside hydrolase/deacetylase"/>
    <property type="match status" value="1"/>
</dbReference>